<dbReference type="AlphaFoldDB" id="E4NBI4"/>
<feature type="transmembrane region" description="Helical" evidence="5">
    <location>
        <begin position="145"/>
        <end position="164"/>
    </location>
</feature>
<reference evidence="7 8" key="1">
    <citation type="journal article" date="2010" name="DNA Res.">
        <title>Genome sequence of Kitasatospora setae NBRC 14216T: an evolutionary snapshot of the family Streptomycetaceae.</title>
        <authorList>
            <person name="Ichikawa N."/>
            <person name="Oguchi A."/>
            <person name="Ikeda H."/>
            <person name="Ishikawa J."/>
            <person name="Kitani S."/>
            <person name="Watanabe Y."/>
            <person name="Nakamura S."/>
            <person name="Katano Y."/>
            <person name="Kishi E."/>
            <person name="Sasagawa M."/>
            <person name="Ankai A."/>
            <person name="Fukui S."/>
            <person name="Hashimoto Y."/>
            <person name="Kamata S."/>
            <person name="Otoguro M."/>
            <person name="Tanikawa S."/>
            <person name="Nihira T."/>
            <person name="Horinouchi S."/>
            <person name="Ohnishi Y."/>
            <person name="Hayakawa M."/>
            <person name="Kuzuyama T."/>
            <person name="Arisawa A."/>
            <person name="Nomoto F."/>
            <person name="Miura H."/>
            <person name="Takahashi Y."/>
            <person name="Fujita N."/>
        </authorList>
    </citation>
    <scope>NUCLEOTIDE SEQUENCE [LARGE SCALE GENOMIC DNA]</scope>
    <source>
        <strain evidence="8">ATCC 33774 / DSM 43861 / JCM 3304 / KCC A-0304 / NBRC 14216 / KM-6054</strain>
    </source>
</reference>
<dbReference type="InterPro" id="IPR036890">
    <property type="entry name" value="HATPase_C_sf"/>
</dbReference>
<feature type="transmembrane region" description="Helical" evidence="5">
    <location>
        <begin position="70"/>
        <end position="90"/>
    </location>
</feature>
<evidence type="ECO:0000256" key="3">
    <source>
        <dbReference type="ARBA" id="ARBA00023012"/>
    </source>
</evidence>
<dbReference type="KEGG" id="ksk:KSE_27540"/>
<sequence length="410" mass="43529">MTSERVGEEFGEGPGEALGEGPGEGAGEGPEGGPAERPVPGLALGILYTALAAFLFQVSVNLFAVRSDAWHVLPGVVAFAVISVCLMLHAQPGLERARRRYGRYVFLLQALLTYLPVVAYHGLWGAAGGFLAASCLLTFGSPWNWASYTAVVLSMAGVGLYYDYDGQSISYLTTSTMLTGLMVFGLIRLVTLVVQLHEARGLLARLAVSQERMRFSRDLHDLLGYSLSAITLKSEVAIRLVPEHPERAVEELESVLGVSRQALSDVRAVATSYRNMSLGNELDAARAMLEAAGITVDTVLEGPMPVGPADTVLATVLREAVTNMLRHSKVQHCRVELGTEQEVLRLLIHNDGVSGPAPGRAGSGLRNLRTRVGRLGGSLTADRLPGGTFRVAASVPAGPVKAASPPPSRP</sequence>
<feature type="transmembrane region" description="Helical" evidence="5">
    <location>
        <begin position="176"/>
        <end position="196"/>
    </location>
</feature>
<dbReference type="InterPro" id="IPR011712">
    <property type="entry name" value="Sig_transdc_His_kin_sub3_dim/P"/>
</dbReference>
<dbReference type="HOGENOM" id="CLU_000445_20_8_11"/>
<dbReference type="PANTHER" id="PTHR24421">
    <property type="entry name" value="NITRATE/NITRITE SENSOR PROTEIN NARX-RELATED"/>
    <property type="match status" value="1"/>
</dbReference>
<feature type="transmembrane region" description="Helical" evidence="5">
    <location>
        <begin position="42"/>
        <end position="64"/>
    </location>
</feature>
<gene>
    <name evidence="7" type="ordered locus">KSE_27540</name>
</gene>
<dbReference type="CDD" id="cd16917">
    <property type="entry name" value="HATPase_UhpB-NarQ-NarX-like"/>
    <property type="match status" value="1"/>
</dbReference>
<evidence type="ECO:0000256" key="2">
    <source>
        <dbReference type="ARBA" id="ARBA00022777"/>
    </source>
</evidence>
<feature type="compositionally biased region" description="Gly residues" evidence="4">
    <location>
        <begin position="12"/>
        <end position="32"/>
    </location>
</feature>
<dbReference type="RefSeq" id="WP_014135878.1">
    <property type="nucleotide sequence ID" value="NC_016109.1"/>
</dbReference>
<dbReference type="SUPFAM" id="SSF55874">
    <property type="entry name" value="ATPase domain of HSP90 chaperone/DNA topoisomerase II/histidine kinase"/>
    <property type="match status" value="1"/>
</dbReference>
<evidence type="ECO:0000256" key="4">
    <source>
        <dbReference type="SAM" id="MobiDB-lite"/>
    </source>
</evidence>
<keyword evidence="8" id="KW-1185">Reference proteome</keyword>
<feature type="domain" description="Signal transduction histidine kinase subgroup 3 dimerisation and phosphoacceptor" evidence="6">
    <location>
        <begin position="211"/>
        <end position="276"/>
    </location>
</feature>
<dbReference type="Gene3D" id="3.30.565.10">
    <property type="entry name" value="Histidine kinase-like ATPase, C-terminal domain"/>
    <property type="match status" value="1"/>
</dbReference>
<keyword evidence="5" id="KW-1133">Transmembrane helix</keyword>
<dbReference type="GO" id="GO:0000155">
    <property type="term" value="F:phosphorelay sensor kinase activity"/>
    <property type="evidence" value="ECO:0007669"/>
    <property type="project" value="InterPro"/>
</dbReference>
<dbReference type="GO" id="GO:0046983">
    <property type="term" value="F:protein dimerization activity"/>
    <property type="evidence" value="ECO:0007669"/>
    <property type="project" value="InterPro"/>
</dbReference>
<evidence type="ECO:0000313" key="8">
    <source>
        <dbReference type="Proteomes" id="UP000007076"/>
    </source>
</evidence>
<evidence type="ECO:0000259" key="6">
    <source>
        <dbReference type="Pfam" id="PF07730"/>
    </source>
</evidence>
<dbReference type="PATRIC" id="fig|452652.3.peg.2759"/>
<evidence type="ECO:0000256" key="5">
    <source>
        <dbReference type="SAM" id="Phobius"/>
    </source>
</evidence>
<dbReference type="InterPro" id="IPR050482">
    <property type="entry name" value="Sensor_HK_TwoCompSys"/>
</dbReference>
<keyword evidence="5" id="KW-0812">Transmembrane</keyword>
<dbReference type="STRING" id="452652.KSE_27540"/>
<feature type="region of interest" description="Disordered" evidence="4">
    <location>
        <begin position="1"/>
        <end position="35"/>
    </location>
</feature>
<feature type="transmembrane region" description="Helical" evidence="5">
    <location>
        <begin position="111"/>
        <end position="139"/>
    </location>
</feature>
<dbReference type="Proteomes" id="UP000007076">
    <property type="component" value="Chromosome"/>
</dbReference>
<keyword evidence="2 7" id="KW-0418">Kinase</keyword>
<dbReference type="eggNOG" id="COG4585">
    <property type="taxonomic scope" value="Bacteria"/>
</dbReference>
<dbReference type="PANTHER" id="PTHR24421:SF63">
    <property type="entry name" value="SENSOR HISTIDINE KINASE DESK"/>
    <property type="match status" value="1"/>
</dbReference>
<dbReference type="Gene3D" id="1.20.5.1930">
    <property type="match status" value="1"/>
</dbReference>
<name>E4NBI4_KITSK</name>
<keyword evidence="3" id="KW-0902">Two-component regulatory system</keyword>
<keyword evidence="5" id="KW-0472">Membrane</keyword>
<dbReference type="GO" id="GO:0016020">
    <property type="term" value="C:membrane"/>
    <property type="evidence" value="ECO:0007669"/>
    <property type="project" value="InterPro"/>
</dbReference>
<dbReference type="EMBL" id="AP010968">
    <property type="protein sequence ID" value="BAJ28565.1"/>
    <property type="molecule type" value="Genomic_DNA"/>
</dbReference>
<keyword evidence="1" id="KW-0808">Transferase</keyword>
<protein>
    <submittedName>
        <fullName evidence="7">Putative two-component system sensor kinase</fullName>
    </submittedName>
</protein>
<accession>E4NBI4</accession>
<evidence type="ECO:0000313" key="7">
    <source>
        <dbReference type="EMBL" id="BAJ28565.1"/>
    </source>
</evidence>
<evidence type="ECO:0000256" key="1">
    <source>
        <dbReference type="ARBA" id="ARBA00022679"/>
    </source>
</evidence>
<organism evidence="7 8">
    <name type="scientific">Kitasatospora setae (strain ATCC 33774 / DSM 43861 / JCM 3304 / KCC A-0304 / NBRC 14216 / KM-6054)</name>
    <name type="common">Streptomyces setae</name>
    <dbReference type="NCBI Taxonomy" id="452652"/>
    <lineage>
        <taxon>Bacteria</taxon>
        <taxon>Bacillati</taxon>
        <taxon>Actinomycetota</taxon>
        <taxon>Actinomycetes</taxon>
        <taxon>Kitasatosporales</taxon>
        <taxon>Streptomycetaceae</taxon>
        <taxon>Kitasatospora</taxon>
    </lineage>
</organism>
<dbReference type="Pfam" id="PF07730">
    <property type="entry name" value="HisKA_3"/>
    <property type="match status" value="1"/>
</dbReference>
<proteinExistence type="predicted"/>